<proteinExistence type="inferred from homology"/>
<accession>A0A1W1I0C6</accession>
<evidence type="ECO:0000256" key="6">
    <source>
        <dbReference type="ARBA" id="ARBA00022898"/>
    </source>
</evidence>
<dbReference type="GO" id="GO:0030170">
    <property type="term" value="F:pyridoxal phosphate binding"/>
    <property type="evidence" value="ECO:0007669"/>
    <property type="project" value="InterPro"/>
</dbReference>
<keyword evidence="6 8" id="KW-0663">Pyridoxal phosphate</keyword>
<evidence type="ECO:0000313" key="11">
    <source>
        <dbReference type="EMBL" id="SLM46441.1"/>
    </source>
</evidence>
<reference evidence="11 12" key="1">
    <citation type="submission" date="2017-03" db="EMBL/GenBank/DDBJ databases">
        <authorList>
            <person name="Afonso C.L."/>
            <person name="Miller P.J."/>
            <person name="Scott M.A."/>
            <person name="Spackman E."/>
            <person name="Goraichik I."/>
            <person name="Dimitrov K.M."/>
            <person name="Suarez D.L."/>
            <person name="Swayne D.E."/>
        </authorList>
    </citation>
    <scope>NUCLEOTIDE SEQUENCE [LARGE SCALE GENOMIC DNA]</scope>
    <source>
        <strain evidence="11">Genome sequencing of Nitrospira japonica strain NJ11</strain>
    </source>
</reference>
<dbReference type="AlphaFoldDB" id="A0A1W1I0C6"/>
<dbReference type="InterPro" id="IPR050087">
    <property type="entry name" value="AON_synthase_class-II"/>
</dbReference>
<dbReference type="CDD" id="cd06454">
    <property type="entry name" value="KBL_like"/>
    <property type="match status" value="1"/>
</dbReference>
<dbReference type="Gene3D" id="3.90.1150.10">
    <property type="entry name" value="Aspartate Aminotransferase, domain 1"/>
    <property type="match status" value="1"/>
</dbReference>
<comment type="pathway">
    <text evidence="2 9">Cofactor biosynthesis; biotin biosynthesis.</text>
</comment>
<evidence type="ECO:0000256" key="5">
    <source>
        <dbReference type="ARBA" id="ARBA00022756"/>
    </source>
</evidence>
<evidence type="ECO:0000256" key="4">
    <source>
        <dbReference type="ARBA" id="ARBA00022679"/>
    </source>
</evidence>
<evidence type="ECO:0000313" key="12">
    <source>
        <dbReference type="Proteomes" id="UP000192042"/>
    </source>
</evidence>
<feature type="modified residue" description="N6-(pyridoxal phosphate)lysine" evidence="8">
    <location>
        <position position="234"/>
    </location>
</feature>
<evidence type="ECO:0000256" key="7">
    <source>
        <dbReference type="ARBA" id="ARBA00047715"/>
    </source>
</evidence>
<comment type="function">
    <text evidence="9">Catalyzes the decarboxylative condensation of pimeloyl-[acyl-carrier protein] and L-alanine to produce 8-amino-7-oxononanoate (AON), [acyl-carrier protein], and carbon dioxide.</text>
</comment>
<protein>
    <recommendedName>
        <fullName evidence="9">8-amino-7-ketopelargonate synthase</fullName>
        <ecNumber evidence="9">2.3.1.47</ecNumber>
    </recommendedName>
</protein>
<evidence type="ECO:0000259" key="10">
    <source>
        <dbReference type="Pfam" id="PF00155"/>
    </source>
</evidence>
<dbReference type="OrthoDB" id="9807157at2"/>
<dbReference type="PANTHER" id="PTHR13693:SF3">
    <property type="entry name" value="LD36009P"/>
    <property type="match status" value="1"/>
</dbReference>
<sequence>MFDKLLGDLDAQHLTRHLTEVSTGVAPTVTIDGREILLLASNDYLGLAGHPDIVHAATEATRRYGVGSGASRLVSGTLSPHKDMERALARFKRTASALAFGSGYLANLGAIPALIGRGGLILADRLCHASLIDACRLSGADFRIYRHNDLDHLKALLSRRKAARRTMVVTDGVFSMDGDLAPLAELFGLTRQYDAELYVDDAHGTGVMGQTGRGTLEHFHLEETVPFHMGTLSKAVGCAGGYIAGTETLITFLLNTSRSFMYTTAPPPGIAAAVVAALDIMQREPERRQRLWANRERLCDGLNRLGFTIGASASPIIPIIIGRADRALTFAEQLFSKGVFAPAIRPPTVPESTSRIRVTVTSAHTAEQIDHAVTAFRLAGESIRLI</sequence>
<organism evidence="11 12">
    <name type="scientific">Nitrospira japonica</name>
    <dbReference type="NCBI Taxonomy" id="1325564"/>
    <lineage>
        <taxon>Bacteria</taxon>
        <taxon>Pseudomonadati</taxon>
        <taxon>Nitrospirota</taxon>
        <taxon>Nitrospiria</taxon>
        <taxon>Nitrospirales</taxon>
        <taxon>Nitrospiraceae</taxon>
        <taxon>Nitrospira</taxon>
    </lineage>
</organism>
<dbReference type="SUPFAM" id="SSF53383">
    <property type="entry name" value="PLP-dependent transferases"/>
    <property type="match status" value="1"/>
</dbReference>
<dbReference type="GO" id="GO:0009102">
    <property type="term" value="P:biotin biosynthetic process"/>
    <property type="evidence" value="ECO:0007669"/>
    <property type="project" value="UniProtKB-UniRule"/>
</dbReference>
<dbReference type="InterPro" id="IPR015424">
    <property type="entry name" value="PyrdxlP-dep_Trfase"/>
</dbReference>
<dbReference type="EMBL" id="LT828648">
    <property type="protein sequence ID" value="SLM46441.1"/>
    <property type="molecule type" value="Genomic_DNA"/>
</dbReference>
<gene>
    <name evidence="11" type="primary">bioF</name>
    <name evidence="11" type="ORF">NSJP_0269</name>
</gene>
<dbReference type="EC" id="2.3.1.47" evidence="9"/>
<feature type="domain" description="Aminotransferase class I/classII large" evidence="10">
    <location>
        <begin position="35"/>
        <end position="375"/>
    </location>
</feature>
<dbReference type="InterPro" id="IPR001917">
    <property type="entry name" value="Aminotrans_II_pyridoxalP_BS"/>
</dbReference>
<dbReference type="PROSITE" id="PS00599">
    <property type="entry name" value="AA_TRANSFER_CLASS_2"/>
    <property type="match status" value="1"/>
</dbReference>
<name>A0A1W1I0C6_9BACT</name>
<dbReference type="STRING" id="1325564.NSJP_0269"/>
<keyword evidence="12" id="KW-1185">Reference proteome</keyword>
<dbReference type="GO" id="GO:0008710">
    <property type="term" value="F:8-amino-7-oxononanoate synthase activity"/>
    <property type="evidence" value="ECO:0007669"/>
    <property type="project" value="UniProtKB-UniRule"/>
</dbReference>
<evidence type="ECO:0000256" key="1">
    <source>
        <dbReference type="ARBA" id="ARBA00001933"/>
    </source>
</evidence>
<keyword evidence="11" id="KW-0012">Acyltransferase</keyword>
<dbReference type="RefSeq" id="WP_080888475.1">
    <property type="nucleotide sequence ID" value="NZ_LT828648.1"/>
</dbReference>
<dbReference type="InterPro" id="IPR015421">
    <property type="entry name" value="PyrdxlP-dep_Trfase_major"/>
</dbReference>
<dbReference type="UniPathway" id="UPA00078"/>
<comment type="cofactor">
    <cofactor evidence="1 8 9">
        <name>pyridoxal 5'-phosphate</name>
        <dbReference type="ChEBI" id="CHEBI:597326"/>
    </cofactor>
</comment>
<dbReference type="Pfam" id="PF00155">
    <property type="entry name" value="Aminotran_1_2"/>
    <property type="match status" value="1"/>
</dbReference>
<dbReference type="InterPro" id="IPR004723">
    <property type="entry name" value="AONS_Archaea/Proteobacteria"/>
</dbReference>
<dbReference type="PANTHER" id="PTHR13693">
    <property type="entry name" value="CLASS II AMINOTRANSFERASE/8-AMINO-7-OXONONANOATE SYNTHASE"/>
    <property type="match status" value="1"/>
</dbReference>
<dbReference type="InterPro" id="IPR004839">
    <property type="entry name" value="Aminotransferase_I/II_large"/>
</dbReference>
<keyword evidence="4 9" id="KW-0808">Transferase</keyword>
<keyword evidence="5" id="KW-0093">Biotin biosynthesis</keyword>
<evidence type="ECO:0000256" key="9">
    <source>
        <dbReference type="RuleBase" id="RU003693"/>
    </source>
</evidence>
<dbReference type="Gene3D" id="3.40.640.10">
    <property type="entry name" value="Type I PLP-dependent aspartate aminotransferase-like (Major domain)"/>
    <property type="match status" value="1"/>
</dbReference>
<dbReference type="Proteomes" id="UP000192042">
    <property type="component" value="Chromosome I"/>
</dbReference>
<comment type="subunit">
    <text evidence="3 9">Homodimer.</text>
</comment>
<dbReference type="InterPro" id="IPR015422">
    <property type="entry name" value="PyrdxlP-dep_Trfase_small"/>
</dbReference>
<comment type="similarity">
    <text evidence="9">Belongs to the class-II pyridoxal-phosphate-dependent aminotransferase family. BioF subfamily.</text>
</comment>
<evidence type="ECO:0000256" key="2">
    <source>
        <dbReference type="ARBA" id="ARBA00004746"/>
    </source>
</evidence>
<evidence type="ECO:0000256" key="8">
    <source>
        <dbReference type="PIRSR" id="PIRSR604723-51"/>
    </source>
</evidence>
<evidence type="ECO:0000256" key="3">
    <source>
        <dbReference type="ARBA" id="ARBA00011738"/>
    </source>
</evidence>
<dbReference type="KEGG" id="nja:NSJP_0269"/>
<dbReference type="NCBIfam" id="TIGR00858">
    <property type="entry name" value="bioF"/>
    <property type="match status" value="1"/>
</dbReference>
<comment type="catalytic activity">
    <reaction evidence="7 9">
        <text>6-carboxyhexanoyl-[ACP] + L-alanine + H(+) = (8S)-8-amino-7-oxononanoate + holo-[ACP] + CO2</text>
        <dbReference type="Rhea" id="RHEA:42288"/>
        <dbReference type="Rhea" id="RHEA-COMP:9685"/>
        <dbReference type="Rhea" id="RHEA-COMP:9955"/>
        <dbReference type="ChEBI" id="CHEBI:15378"/>
        <dbReference type="ChEBI" id="CHEBI:16526"/>
        <dbReference type="ChEBI" id="CHEBI:57972"/>
        <dbReference type="ChEBI" id="CHEBI:64479"/>
        <dbReference type="ChEBI" id="CHEBI:78846"/>
        <dbReference type="ChEBI" id="CHEBI:149468"/>
        <dbReference type="EC" id="2.3.1.47"/>
    </reaction>
</comment>